<dbReference type="PROSITE" id="PS51777">
    <property type="entry name" value="RH2"/>
    <property type="match status" value="1"/>
</dbReference>
<dbReference type="InterPro" id="IPR034743">
    <property type="entry name" value="RH1"/>
</dbReference>
<dbReference type="PROSITE" id="PS51776">
    <property type="entry name" value="RH1"/>
    <property type="match status" value="1"/>
</dbReference>
<dbReference type="SUPFAM" id="SSF161256">
    <property type="entry name" value="RILP dimerisation region"/>
    <property type="match status" value="1"/>
</dbReference>
<dbReference type="Gene3D" id="1.20.58.1770">
    <property type="match status" value="1"/>
</dbReference>
<dbReference type="InterPro" id="IPR034744">
    <property type="entry name" value="RH2"/>
</dbReference>
<accession>A0AAV6VSZ0</accession>
<dbReference type="GO" id="GO:0051959">
    <property type="term" value="F:dynein light intermediate chain binding"/>
    <property type="evidence" value="ECO:0007669"/>
    <property type="project" value="TreeGrafter"/>
</dbReference>
<comment type="caution">
    <text evidence="5">The sequence shown here is derived from an EMBL/GenBank/DDBJ whole genome shotgun (WGS) entry which is preliminary data.</text>
</comment>
<feature type="coiled-coil region" evidence="2">
    <location>
        <begin position="173"/>
        <end position="235"/>
    </location>
</feature>
<organism evidence="5 6">
    <name type="scientific">Oedothorax gibbosus</name>
    <dbReference type="NCBI Taxonomy" id="931172"/>
    <lineage>
        <taxon>Eukaryota</taxon>
        <taxon>Metazoa</taxon>
        <taxon>Ecdysozoa</taxon>
        <taxon>Arthropoda</taxon>
        <taxon>Chelicerata</taxon>
        <taxon>Arachnida</taxon>
        <taxon>Araneae</taxon>
        <taxon>Araneomorphae</taxon>
        <taxon>Entelegynae</taxon>
        <taxon>Araneoidea</taxon>
        <taxon>Linyphiidae</taxon>
        <taxon>Erigoninae</taxon>
        <taxon>Oedothorax</taxon>
    </lineage>
</organism>
<dbReference type="GO" id="GO:0005737">
    <property type="term" value="C:cytoplasm"/>
    <property type="evidence" value="ECO:0007669"/>
    <property type="project" value="TreeGrafter"/>
</dbReference>
<keyword evidence="6" id="KW-1185">Reference proteome</keyword>
<feature type="domain" description="RH1" evidence="3">
    <location>
        <begin position="1"/>
        <end position="82"/>
    </location>
</feature>
<proteinExistence type="predicted"/>
<dbReference type="PANTHER" id="PTHR21502:SF4">
    <property type="entry name" value="RILP-LIKE PROTEIN HOMOLOG"/>
    <property type="match status" value="1"/>
</dbReference>
<dbReference type="PANTHER" id="PTHR21502">
    <property type="entry name" value="ZINC FINGER PROTEIN DZIP1"/>
    <property type="match status" value="1"/>
</dbReference>
<name>A0AAV6VSZ0_9ARAC</name>
<evidence type="ECO:0000313" key="5">
    <source>
        <dbReference type="EMBL" id="KAG8199176.1"/>
    </source>
</evidence>
<feature type="domain" description="RH2" evidence="4">
    <location>
        <begin position="263"/>
        <end position="344"/>
    </location>
</feature>
<dbReference type="EMBL" id="JAFNEN010000030">
    <property type="protein sequence ID" value="KAG8199176.1"/>
    <property type="molecule type" value="Genomic_DNA"/>
</dbReference>
<protein>
    <recommendedName>
        <fullName evidence="7">RILP-like protein</fullName>
    </recommendedName>
</protein>
<sequence>MAKKDDPPCDVYGLAADLGKEFEKLIDICGPEEIKELMTKVIVTLEYLESSSVVIDALQTELYDIKARVDQLEYEKLERADFRNKLDQELEIIEENWRKETTHLNSLVVKLQEENKRLSSMITEKDSHTPSDCKAFLSDEDLLVVQKLKALTEQHRCQLIVKDKELLEKGNEIEKVQLEVERLSKVNKELSNRNRNLQKQLYNLVEEKSDMQANMQNQQKECQDLQVQLSTAVKENMDLSCVESQQKMDLHGKLIINLDDPNRPRFTLDELRHILFERNDLKARISDLEDELVVVNSKRAIPSSASSTTLSLADEEELPVQGPINKEPDEKLFPEKKKLGIRRFFNFLRRVSVESSVPLVPFAASPR</sequence>
<dbReference type="Pfam" id="PF09744">
    <property type="entry name" value="RH1"/>
    <property type="match status" value="1"/>
</dbReference>
<keyword evidence="1 2" id="KW-0175">Coiled coil</keyword>
<dbReference type="GO" id="GO:0036064">
    <property type="term" value="C:ciliary basal body"/>
    <property type="evidence" value="ECO:0007669"/>
    <property type="project" value="TreeGrafter"/>
</dbReference>
<dbReference type="InterPro" id="IPR051241">
    <property type="entry name" value="DZIP_RILPL"/>
</dbReference>
<evidence type="ECO:0000313" key="6">
    <source>
        <dbReference type="Proteomes" id="UP000827092"/>
    </source>
</evidence>
<dbReference type="GO" id="GO:0060271">
    <property type="term" value="P:cilium assembly"/>
    <property type="evidence" value="ECO:0007669"/>
    <property type="project" value="TreeGrafter"/>
</dbReference>
<reference evidence="5 6" key="1">
    <citation type="journal article" date="2022" name="Nat. Ecol. Evol.">
        <title>A masculinizing supergene underlies an exaggerated male reproductive morph in a spider.</title>
        <authorList>
            <person name="Hendrickx F."/>
            <person name="De Corte Z."/>
            <person name="Sonet G."/>
            <person name="Van Belleghem S.M."/>
            <person name="Kostlbacher S."/>
            <person name="Vangestel C."/>
        </authorList>
    </citation>
    <scope>NUCLEOTIDE SEQUENCE [LARGE SCALE GENOMIC DNA]</scope>
    <source>
        <strain evidence="5">W744_W776</strain>
    </source>
</reference>
<evidence type="ECO:0000259" key="4">
    <source>
        <dbReference type="PROSITE" id="PS51777"/>
    </source>
</evidence>
<gene>
    <name evidence="5" type="ORF">JTE90_016006</name>
</gene>
<dbReference type="Proteomes" id="UP000827092">
    <property type="component" value="Unassembled WGS sequence"/>
</dbReference>
<evidence type="ECO:0000259" key="3">
    <source>
        <dbReference type="PROSITE" id="PS51776"/>
    </source>
</evidence>
<dbReference type="GO" id="GO:0031267">
    <property type="term" value="F:small GTPase binding"/>
    <property type="evidence" value="ECO:0007669"/>
    <property type="project" value="TreeGrafter"/>
</dbReference>
<dbReference type="AlphaFoldDB" id="A0AAV6VSZ0"/>
<evidence type="ECO:0000256" key="1">
    <source>
        <dbReference type="ARBA" id="ARBA00023054"/>
    </source>
</evidence>
<evidence type="ECO:0000256" key="2">
    <source>
        <dbReference type="SAM" id="Coils"/>
    </source>
</evidence>
<feature type="coiled-coil region" evidence="2">
    <location>
        <begin position="271"/>
        <end position="298"/>
    </location>
</feature>
<evidence type="ECO:0008006" key="7">
    <source>
        <dbReference type="Google" id="ProtNLM"/>
    </source>
</evidence>